<dbReference type="InterPro" id="IPR002182">
    <property type="entry name" value="NB-ARC"/>
</dbReference>
<evidence type="ECO:0000313" key="8">
    <source>
        <dbReference type="Proteomes" id="UP000075243"/>
    </source>
</evidence>
<dbReference type="Gene3D" id="3.40.50.300">
    <property type="entry name" value="P-loop containing nucleotide triphosphate hydrolases"/>
    <property type="match status" value="1"/>
</dbReference>
<dbReference type="InterPro" id="IPR057135">
    <property type="entry name" value="At4g27190-like_LRR"/>
</dbReference>
<dbReference type="Proteomes" id="UP000075243">
    <property type="component" value="Chromosome 1"/>
</dbReference>
<evidence type="ECO:0000256" key="4">
    <source>
        <dbReference type="ARBA" id="ARBA00022821"/>
    </source>
</evidence>
<dbReference type="SUPFAM" id="SSF52058">
    <property type="entry name" value="L domain-like"/>
    <property type="match status" value="1"/>
</dbReference>
<dbReference type="SMART" id="SM00382">
    <property type="entry name" value="AAA"/>
    <property type="match status" value="1"/>
</dbReference>
<dbReference type="InterPro" id="IPR003593">
    <property type="entry name" value="AAA+_ATPase"/>
</dbReference>
<dbReference type="GO" id="GO:0043531">
    <property type="term" value="F:ADP binding"/>
    <property type="evidence" value="ECO:0007669"/>
    <property type="project" value="InterPro"/>
</dbReference>
<dbReference type="Pfam" id="PF23598">
    <property type="entry name" value="LRR_14"/>
    <property type="match status" value="1"/>
</dbReference>
<dbReference type="GO" id="GO:0006952">
    <property type="term" value="P:defense response"/>
    <property type="evidence" value="ECO:0007669"/>
    <property type="project" value="UniProtKB-KW"/>
</dbReference>
<dbReference type="Gramene" id="C.cajan_20640.t">
    <property type="protein sequence ID" value="C.cajan_20640.t"/>
    <property type="gene ID" value="C.cajan_20640"/>
</dbReference>
<accession>A0A151UCH8</accession>
<name>A0A151UCH8_CAJCA</name>
<dbReference type="InterPro" id="IPR042197">
    <property type="entry name" value="Apaf_helical"/>
</dbReference>
<keyword evidence="2" id="KW-0677">Repeat</keyword>
<evidence type="ECO:0000256" key="5">
    <source>
        <dbReference type="ARBA" id="ARBA00022840"/>
    </source>
</evidence>
<dbReference type="Gene3D" id="3.80.10.10">
    <property type="entry name" value="Ribonuclease Inhibitor"/>
    <property type="match status" value="5"/>
</dbReference>
<dbReference type="EMBL" id="CM003603">
    <property type="protein sequence ID" value="KYP76992.1"/>
    <property type="molecule type" value="Genomic_DNA"/>
</dbReference>
<evidence type="ECO:0000256" key="2">
    <source>
        <dbReference type="ARBA" id="ARBA00022737"/>
    </source>
</evidence>
<protein>
    <submittedName>
        <fullName evidence="7">Disease resistance protein At4g27190</fullName>
    </submittedName>
</protein>
<dbReference type="InterPro" id="IPR055414">
    <property type="entry name" value="LRR_R13L4/SHOC2-like"/>
</dbReference>
<dbReference type="Pfam" id="PF23247">
    <property type="entry name" value="LRR_RPS2"/>
    <property type="match status" value="4"/>
</dbReference>
<keyword evidence="3" id="KW-0547">Nucleotide-binding</keyword>
<organism evidence="7 8">
    <name type="scientific">Cajanus cajan</name>
    <name type="common">Pigeon pea</name>
    <name type="synonym">Cajanus indicus</name>
    <dbReference type="NCBI Taxonomy" id="3821"/>
    <lineage>
        <taxon>Eukaryota</taxon>
        <taxon>Viridiplantae</taxon>
        <taxon>Streptophyta</taxon>
        <taxon>Embryophyta</taxon>
        <taxon>Tracheophyta</taxon>
        <taxon>Spermatophyta</taxon>
        <taxon>Magnoliopsida</taxon>
        <taxon>eudicotyledons</taxon>
        <taxon>Gunneridae</taxon>
        <taxon>Pentapetalae</taxon>
        <taxon>rosids</taxon>
        <taxon>fabids</taxon>
        <taxon>Fabales</taxon>
        <taxon>Fabaceae</taxon>
        <taxon>Papilionoideae</taxon>
        <taxon>50 kb inversion clade</taxon>
        <taxon>NPAAA clade</taxon>
        <taxon>indigoferoid/millettioid clade</taxon>
        <taxon>Phaseoleae</taxon>
        <taxon>Cajanus</taxon>
    </lineage>
</organism>
<dbReference type="InterPro" id="IPR050905">
    <property type="entry name" value="Plant_NBS-LRR"/>
</dbReference>
<dbReference type="InterPro" id="IPR027417">
    <property type="entry name" value="P-loop_NTPase"/>
</dbReference>
<dbReference type="GO" id="GO:0005524">
    <property type="term" value="F:ATP binding"/>
    <property type="evidence" value="ECO:0007669"/>
    <property type="project" value="UniProtKB-KW"/>
</dbReference>
<dbReference type="PANTHER" id="PTHR33463">
    <property type="entry name" value="NB-ARC DOMAIN-CONTAINING PROTEIN-RELATED"/>
    <property type="match status" value="1"/>
</dbReference>
<evidence type="ECO:0000256" key="3">
    <source>
        <dbReference type="ARBA" id="ARBA00022741"/>
    </source>
</evidence>
<proteinExistence type="inferred from homology"/>
<keyword evidence="4" id="KW-0611">Plant defense</keyword>
<feature type="domain" description="AAA+ ATPase" evidence="6">
    <location>
        <begin position="66"/>
        <end position="218"/>
    </location>
</feature>
<dbReference type="InterPro" id="IPR032675">
    <property type="entry name" value="LRR_dom_sf"/>
</dbReference>
<evidence type="ECO:0000256" key="1">
    <source>
        <dbReference type="ARBA" id="ARBA00008894"/>
    </source>
</evidence>
<evidence type="ECO:0000313" key="7">
    <source>
        <dbReference type="EMBL" id="KYP76992.1"/>
    </source>
</evidence>
<keyword evidence="8" id="KW-1185">Reference proteome</keyword>
<keyword evidence="5" id="KW-0067">ATP-binding</keyword>
<sequence>MCSIDHLPRPGIRYRLSRRVIDLTGRVNELLQTGNWFSSYFFDDLESIASRNQTMYDIMAALKDSNVGGIGVYGWSGVGKTSLIRELAEKVKGNMFDVVIMVNVTSHLDIHRIQGQIADMLGMKFEEESESGRAARLRERLKNPKQRTLIVLDNMLVNLDFNALGIPYENNDEEPLARYKGCKILMISDNEQVLLSQTNWKRIQIFRVKAIMENDAKTMFKTIAGLRGGHYMYETLAAQIAIKCKGLPVTIITTAKALKYKSLTVWHDAYLELERQNLTISEFSTKLSYDLLENEELKQTFLICACMGQDALITDLVRYCIGLGLLQGIDTVREARNRVHELVGKLKELSLLSDSFSSKCFTMQNIIRDAALSIASQKMPAFALTKEKLDEWPDKDKLKRYTTISLQHCDVTDIIEDFPKGINCFKFRIFHLDNKDPRLRIPDWIFNGMKELRVLKLTGIYLSPLPSSIKCLTKLRMLCLERCKLGENISILGELKELRVLSLSGSDIECLPDQLRQLAKLQIFDITNCFKLKEIPADVLSSLTCLEGLYVGNSPIQWNDEGRQGNQSGNASLSELWKLSQLTALDIQIPKVTHLPKKLFFDKLDRYKIVIRDFNAYWPVWDFKMPETCDALRYLALQLEKGFNIHYQKDIKILFERVENLLLGQLNDVEDIFYELNREGFPYLKYLSIVRNSKVKSIINSKNKKHLVKAFPKLESLFLYEVNNMEHICHSQLINDSLSKLKIIKLKMCAQLKDVFFSSMIKHVSALETIEVSECNSLKVIVTMERQDIKDQITFPELRSLKLQSLSEFIGFYNLGESTGEQVQNREPSELFHEKVVISKLERMELSSIKIQKIWSDQPPSRPYFQNLMHLDVNDCGNMTYLLSLSMSKNLMNLQSLSVSECGMMERIFIEREVRFTILLFINSFDFKIKYSFIMKVIYFFSLSLFFLICYDESIFPKLKIINLRSMKKLTEIWHKKFPSYSFGELDALIIEGCNKLQNVFPSYMVGRFQSLCNLKVTNCKSMKEIFDLKGCEKRDPEDKTNLQNVHVEALPKLEHVWNEDPKGILNFKNLRKIWVQECLNLDHIFPFSIATGLKKLEYLEVWNCGQLKEIVSRGETNNVSIISFEFPKLTTARFLKLPNLERFYEGTHKLHCSTLNNLSVELCRKLRLFRGENENREIKPVFLTEEVFYTLKSMQIESHNANRLMTYMENYPMHKLEEFQLSRLVDTKILYFFLHRNPNLKSLLLSNCFFEQLVPPRSHDEEKSGIVPKLKSLKLMNLPSLKMIGFEEDTILFQRLECLILKECPCLNTIAPSSVSFTCLTNMEVINCKELSYLMTPSTAKSLFQLTTMKVIQCESMETIVSEQENEELEHIIFRQLKEIELVSLHKLESFCSSNCCAIEFPSLEKVVASACCKMEMFTFSEQVNKTPNLRQICVTHGEEEKRLYWEGDLNATIRHVYKIRKCFEGMEDMSLSKHPELRQVWQGGVDPQNIHSWFYSLKILKLENSDIQPCVIPSNILLYLESLKELEVRDCSNVKVIFGMNDTEVGGTTSQLQKLTLQGLSMLMHVWESNGKGAQSFQNLQVVSVSDCENLKTVFPVAVAKNLKKIDKLEIEYCDGLLEIVGKEEDAAADVTQKFVFPCLATLILFDLPELIYFYPEAFTLKCPVLYKLLVFDCPKLKLFKSADIQRHSLALKNIVNLEELSLDWEHTLVLSSMLMANLEHLNYIDLFFDVDENDITLFDTSGHMELPQDGIFLCRIDQVK</sequence>
<dbReference type="OMA" id="SANTHAE"/>
<dbReference type="Gene3D" id="1.10.8.430">
    <property type="entry name" value="Helical domain of apoptotic protease-activating factors"/>
    <property type="match status" value="1"/>
</dbReference>
<dbReference type="SUPFAM" id="SSF52047">
    <property type="entry name" value="RNI-like"/>
    <property type="match status" value="2"/>
</dbReference>
<dbReference type="Pfam" id="PF00931">
    <property type="entry name" value="NB-ARC"/>
    <property type="match status" value="1"/>
</dbReference>
<gene>
    <name evidence="7" type="ORF">KK1_021255</name>
</gene>
<dbReference type="SUPFAM" id="SSF52540">
    <property type="entry name" value="P-loop containing nucleoside triphosphate hydrolases"/>
    <property type="match status" value="1"/>
</dbReference>
<evidence type="ECO:0000259" key="6">
    <source>
        <dbReference type="SMART" id="SM00382"/>
    </source>
</evidence>
<comment type="similarity">
    <text evidence="1">Belongs to the disease resistance NB-LRR family.</text>
</comment>
<reference evidence="7 8" key="1">
    <citation type="journal article" date="2012" name="Nat. Biotechnol.">
        <title>Draft genome sequence of pigeonpea (Cajanus cajan), an orphan legume crop of resource-poor farmers.</title>
        <authorList>
            <person name="Varshney R.K."/>
            <person name="Chen W."/>
            <person name="Li Y."/>
            <person name="Bharti A.K."/>
            <person name="Saxena R.K."/>
            <person name="Schlueter J.A."/>
            <person name="Donoghue M.T."/>
            <person name="Azam S."/>
            <person name="Fan G."/>
            <person name="Whaley A.M."/>
            <person name="Farmer A.D."/>
            <person name="Sheridan J."/>
            <person name="Iwata A."/>
            <person name="Tuteja R."/>
            <person name="Penmetsa R.V."/>
            <person name="Wu W."/>
            <person name="Upadhyaya H.D."/>
            <person name="Yang S.P."/>
            <person name="Shah T."/>
            <person name="Saxena K.B."/>
            <person name="Michael T."/>
            <person name="McCombie W.R."/>
            <person name="Yang B."/>
            <person name="Zhang G."/>
            <person name="Yang H."/>
            <person name="Wang J."/>
            <person name="Spillane C."/>
            <person name="Cook D.R."/>
            <person name="May G.D."/>
            <person name="Xu X."/>
            <person name="Jackson S.A."/>
        </authorList>
    </citation>
    <scope>NUCLEOTIDE SEQUENCE [LARGE SCALE GENOMIC DNA]</scope>
    <source>
        <strain evidence="8">cv. Asha</strain>
    </source>
</reference>
<dbReference type="PRINTS" id="PR00364">
    <property type="entry name" value="DISEASERSIST"/>
</dbReference>
<dbReference type="PANTHER" id="PTHR33463:SF196">
    <property type="entry name" value="NB-ARC DOMAIN DISEASE RESISTANCE PROTEIN"/>
    <property type="match status" value="1"/>
</dbReference>